<dbReference type="Pfam" id="PF00126">
    <property type="entry name" value="HTH_1"/>
    <property type="match status" value="1"/>
</dbReference>
<evidence type="ECO:0000256" key="3">
    <source>
        <dbReference type="ARBA" id="ARBA00023125"/>
    </source>
</evidence>
<dbReference type="RefSeq" id="WP_115534609.1">
    <property type="nucleotide sequence ID" value="NZ_QRGA01000008.1"/>
</dbReference>
<dbReference type="Gene3D" id="3.40.190.10">
    <property type="entry name" value="Periplasmic binding protein-like II"/>
    <property type="match status" value="2"/>
</dbReference>
<dbReference type="InterPro" id="IPR036388">
    <property type="entry name" value="WH-like_DNA-bd_sf"/>
</dbReference>
<dbReference type="Pfam" id="PF03466">
    <property type="entry name" value="LysR_substrate"/>
    <property type="match status" value="1"/>
</dbReference>
<dbReference type="AlphaFoldDB" id="A0A3D8JZ41"/>
<dbReference type="Gene3D" id="1.10.10.10">
    <property type="entry name" value="Winged helix-like DNA-binding domain superfamily/Winged helix DNA-binding domain"/>
    <property type="match status" value="1"/>
</dbReference>
<gene>
    <name evidence="6" type="ORF">DWV00_16330</name>
</gene>
<evidence type="ECO:0000313" key="7">
    <source>
        <dbReference type="Proteomes" id="UP000256838"/>
    </source>
</evidence>
<dbReference type="GO" id="GO:0003700">
    <property type="term" value="F:DNA-binding transcription factor activity"/>
    <property type="evidence" value="ECO:0007669"/>
    <property type="project" value="InterPro"/>
</dbReference>
<proteinExistence type="inferred from homology"/>
<organism evidence="6 7">
    <name type="scientific">Trinickia dinghuensis</name>
    <dbReference type="NCBI Taxonomy" id="2291023"/>
    <lineage>
        <taxon>Bacteria</taxon>
        <taxon>Pseudomonadati</taxon>
        <taxon>Pseudomonadota</taxon>
        <taxon>Betaproteobacteria</taxon>
        <taxon>Burkholderiales</taxon>
        <taxon>Burkholderiaceae</taxon>
        <taxon>Trinickia</taxon>
    </lineage>
</organism>
<comment type="similarity">
    <text evidence="1">Belongs to the LysR transcriptional regulatory family.</text>
</comment>
<protein>
    <submittedName>
        <fullName evidence="6">LysR family transcriptional regulator</fullName>
    </submittedName>
</protein>
<dbReference type="PANTHER" id="PTHR30118:SF15">
    <property type="entry name" value="TRANSCRIPTIONAL REGULATORY PROTEIN"/>
    <property type="match status" value="1"/>
</dbReference>
<dbReference type="InterPro" id="IPR050389">
    <property type="entry name" value="LysR-type_TF"/>
</dbReference>
<evidence type="ECO:0000256" key="4">
    <source>
        <dbReference type="ARBA" id="ARBA00023163"/>
    </source>
</evidence>
<dbReference type="PROSITE" id="PS50931">
    <property type="entry name" value="HTH_LYSR"/>
    <property type="match status" value="1"/>
</dbReference>
<dbReference type="GO" id="GO:0003677">
    <property type="term" value="F:DNA binding"/>
    <property type="evidence" value="ECO:0007669"/>
    <property type="project" value="UniProtKB-KW"/>
</dbReference>
<dbReference type="InterPro" id="IPR000847">
    <property type="entry name" value="LysR_HTH_N"/>
</dbReference>
<evidence type="ECO:0000313" key="6">
    <source>
        <dbReference type="EMBL" id="RDU98082.1"/>
    </source>
</evidence>
<dbReference type="SUPFAM" id="SSF46785">
    <property type="entry name" value="Winged helix' DNA-binding domain"/>
    <property type="match status" value="1"/>
</dbReference>
<dbReference type="InterPro" id="IPR036390">
    <property type="entry name" value="WH_DNA-bd_sf"/>
</dbReference>
<dbReference type="EMBL" id="QRGA01000008">
    <property type="protein sequence ID" value="RDU98082.1"/>
    <property type="molecule type" value="Genomic_DNA"/>
</dbReference>
<dbReference type="Proteomes" id="UP000256838">
    <property type="component" value="Unassembled WGS sequence"/>
</dbReference>
<dbReference type="PRINTS" id="PR00039">
    <property type="entry name" value="HTHLYSR"/>
</dbReference>
<reference evidence="6 7" key="1">
    <citation type="submission" date="2018-08" db="EMBL/GenBank/DDBJ databases">
        <title>Paraburkholderia sp. DHOM06 isolated from forest soil.</title>
        <authorList>
            <person name="Gao Z.-H."/>
            <person name="Qiu L.-H."/>
        </authorList>
    </citation>
    <scope>NUCLEOTIDE SEQUENCE [LARGE SCALE GENOMIC DNA]</scope>
    <source>
        <strain evidence="6 7">DHOM06</strain>
    </source>
</reference>
<dbReference type="InterPro" id="IPR005119">
    <property type="entry name" value="LysR_subst-bd"/>
</dbReference>
<keyword evidence="4" id="KW-0804">Transcription</keyword>
<sequence length="325" mass="35570">MMKINVLDIKRLDLNLAVVFVAIWQERSVTKAAARLALSQAATSAALARLREACGDPLFVRVRGGMAPTPRAQAMADRLEAGIADLWEVLTAQQAFDPSSASRRFSIGMSDDFEIALGPHLTTLVQRAGPQVSVMFRQTNRHTVEQMLNDREIELAVVSGTVRRAWIAQEQIGHSGYACVVDEKAVRAPLPLSLDDYLDIPHLLVSYSGRTGIVDTALRALKRERHVYAALTHFSAVPAFLTNTRAVVTLPSHAAAALARISRLSVCAAPLDLGSYPVQLIWRRDSEGESAIGWMREQVKQAFALATQETTAIEPRGRGRKRPTG</sequence>
<name>A0A3D8JZ41_9BURK</name>
<dbReference type="OrthoDB" id="8893795at2"/>
<keyword evidence="2" id="KW-0805">Transcription regulation</keyword>
<accession>A0A3D8JZ41</accession>
<keyword evidence="7" id="KW-1185">Reference proteome</keyword>
<dbReference type="SUPFAM" id="SSF53850">
    <property type="entry name" value="Periplasmic binding protein-like II"/>
    <property type="match status" value="1"/>
</dbReference>
<feature type="domain" description="HTH lysR-type" evidence="5">
    <location>
        <begin position="12"/>
        <end position="69"/>
    </location>
</feature>
<comment type="caution">
    <text evidence="6">The sequence shown here is derived from an EMBL/GenBank/DDBJ whole genome shotgun (WGS) entry which is preliminary data.</text>
</comment>
<dbReference type="PANTHER" id="PTHR30118">
    <property type="entry name" value="HTH-TYPE TRANSCRIPTIONAL REGULATOR LEUO-RELATED"/>
    <property type="match status" value="1"/>
</dbReference>
<evidence type="ECO:0000259" key="5">
    <source>
        <dbReference type="PROSITE" id="PS50931"/>
    </source>
</evidence>
<evidence type="ECO:0000256" key="1">
    <source>
        <dbReference type="ARBA" id="ARBA00009437"/>
    </source>
</evidence>
<evidence type="ECO:0000256" key="2">
    <source>
        <dbReference type="ARBA" id="ARBA00023015"/>
    </source>
</evidence>
<keyword evidence="3" id="KW-0238">DNA-binding</keyword>